<evidence type="ECO:0000313" key="7">
    <source>
        <dbReference type="Proteomes" id="UP000256601"/>
    </source>
</evidence>
<dbReference type="VEuPathDB" id="FungiDB:YALI0_C00825g"/>
<feature type="region of interest" description="Disordered" evidence="3">
    <location>
        <begin position="1"/>
        <end position="66"/>
    </location>
</feature>
<feature type="transmembrane region" description="Helical" evidence="4">
    <location>
        <begin position="280"/>
        <end position="300"/>
    </location>
</feature>
<dbReference type="PROSITE" id="PS50850">
    <property type="entry name" value="MFS"/>
    <property type="match status" value="1"/>
</dbReference>
<dbReference type="AlphaFoldDB" id="A0A371C1E9"/>
<feature type="transmembrane region" description="Helical" evidence="4">
    <location>
        <begin position="116"/>
        <end position="135"/>
    </location>
</feature>
<feature type="transmembrane region" description="Helical" evidence="4">
    <location>
        <begin position="350"/>
        <end position="369"/>
    </location>
</feature>
<protein>
    <submittedName>
        <fullName evidence="6">Major facilitator superfamily domain-containing protein</fullName>
    </submittedName>
</protein>
<proteinExistence type="inferred from homology"/>
<dbReference type="SUPFAM" id="SSF103473">
    <property type="entry name" value="MFS general substrate transporter"/>
    <property type="match status" value="1"/>
</dbReference>
<feature type="transmembrane region" description="Helical" evidence="4">
    <location>
        <begin position="444"/>
        <end position="464"/>
    </location>
</feature>
<keyword evidence="4" id="KW-1133">Transmembrane helix</keyword>
<feature type="transmembrane region" description="Helical" evidence="4">
    <location>
        <begin position="239"/>
        <end position="259"/>
    </location>
</feature>
<evidence type="ECO:0000256" key="3">
    <source>
        <dbReference type="SAM" id="MobiDB-lite"/>
    </source>
</evidence>
<dbReference type="InterPro" id="IPR011701">
    <property type="entry name" value="MFS"/>
</dbReference>
<feature type="transmembrane region" description="Helical" evidence="4">
    <location>
        <begin position="203"/>
        <end position="224"/>
    </location>
</feature>
<comment type="subcellular location">
    <subcellularLocation>
        <location evidence="1">Membrane</location>
        <topology evidence="1">Multi-pass membrane protein</topology>
    </subcellularLocation>
</comment>
<dbReference type="InterPro" id="IPR020846">
    <property type="entry name" value="MFS_dom"/>
</dbReference>
<feature type="transmembrane region" description="Helical" evidence="4">
    <location>
        <begin position="410"/>
        <end position="432"/>
    </location>
</feature>
<dbReference type="GO" id="GO:0022857">
    <property type="term" value="F:transmembrane transporter activity"/>
    <property type="evidence" value="ECO:0007669"/>
    <property type="project" value="InterPro"/>
</dbReference>
<comment type="similarity">
    <text evidence="2">Belongs to the major facilitator superfamily. Monocarboxylate porter (TC 2.A.1.13) family.</text>
</comment>
<dbReference type="Pfam" id="PF07690">
    <property type="entry name" value="MFS_1"/>
    <property type="match status" value="1"/>
</dbReference>
<organism evidence="6 7">
    <name type="scientific">Yarrowia lipolytica</name>
    <name type="common">Candida lipolytica</name>
    <dbReference type="NCBI Taxonomy" id="4952"/>
    <lineage>
        <taxon>Eukaryota</taxon>
        <taxon>Fungi</taxon>
        <taxon>Dikarya</taxon>
        <taxon>Ascomycota</taxon>
        <taxon>Saccharomycotina</taxon>
        <taxon>Dipodascomycetes</taxon>
        <taxon>Dipodascales</taxon>
        <taxon>Dipodascales incertae sedis</taxon>
        <taxon>Yarrowia</taxon>
    </lineage>
</organism>
<evidence type="ECO:0000313" key="6">
    <source>
        <dbReference type="EMBL" id="RDW24153.1"/>
    </source>
</evidence>
<feature type="compositionally biased region" description="Polar residues" evidence="3">
    <location>
        <begin position="23"/>
        <end position="33"/>
    </location>
</feature>
<dbReference type="InterPro" id="IPR050327">
    <property type="entry name" value="Proton-linked_MCT"/>
</dbReference>
<evidence type="ECO:0000256" key="1">
    <source>
        <dbReference type="ARBA" id="ARBA00004141"/>
    </source>
</evidence>
<dbReference type="PANTHER" id="PTHR11360:SF319">
    <property type="entry name" value="MAJOR FACILITATOR SUPERFAMILY (MFS) PROFILE DOMAIN-CONTAINING PROTEIN"/>
    <property type="match status" value="1"/>
</dbReference>
<feature type="transmembrane region" description="Helical" evidence="4">
    <location>
        <begin position="147"/>
        <end position="164"/>
    </location>
</feature>
<feature type="transmembrane region" description="Helical" evidence="4">
    <location>
        <begin position="320"/>
        <end position="338"/>
    </location>
</feature>
<feature type="transmembrane region" description="Helical" evidence="4">
    <location>
        <begin position="170"/>
        <end position="191"/>
    </location>
</feature>
<dbReference type="EMBL" id="KZ859047">
    <property type="protein sequence ID" value="RDW24153.1"/>
    <property type="molecule type" value="Genomic_DNA"/>
</dbReference>
<feature type="transmembrane region" description="Helical" evidence="4">
    <location>
        <begin position="375"/>
        <end position="398"/>
    </location>
</feature>
<dbReference type="CDD" id="cd17352">
    <property type="entry name" value="MFS_MCT_SLC16"/>
    <property type="match status" value="1"/>
</dbReference>
<accession>A0A371C1E9</accession>
<dbReference type="Proteomes" id="UP000256601">
    <property type="component" value="Unassembled WGS sequence"/>
</dbReference>
<dbReference type="PANTHER" id="PTHR11360">
    <property type="entry name" value="MONOCARBOXYLATE TRANSPORTER"/>
    <property type="match status" value="1"/>
</dbReference>
<dbReference type="GO" id="GO:0016020">
    <property type="term" value="C:membrane"/>
    <property type="evidence" value="ECO:0007669"/>
    <property type="project" value="UniProtKB-SubCell"/>
</dbReference>
<feature type="transmembrane region" description="Helical" evidence="4">
    <location>
        <begin position="76"/>
        <end position="96"/>
    </location>
</feature>
<evidence type="ECO:0000256" key="2">
    <source>
        <dbReference type="ARBA" id="ARBA00006727"/>
    </source>
</evidence>
<dbReference type="VEuPathDB" id="FungiDB:YALI1_C01106g"/>
<feature type="compositionally biased region" description="Basic and acidic residues" evidence="3">
    <location>
        <begin position="34"/>
        <end position="43"/>
    </location>
</feature>
<dbReference type="Gene3D" id="1.20.1250.20">
    <property type="entry name" value="MFS general substrate transporter like domains"/>
    <property type="match status" value="1"/>
</dbReference>
<evidence type="ECO:0000259" key="5">
    <source>
        <dbReference type="PROSITE" id="PS50850"/>
    </source>
</evidence>
<evidence type="ECO:0000256" key="4">
    <source>
        <dbReference type="SAM" id="Phobius"/>
    </source>
</evidence>
<gene>
    <name evidence="6" type="ORF">B0I71DRAFT_134775</name>
</gene>
<sequence>MSMTSDEQIIDHSVQHDAEKTPISPNATPAVSDNENRGSDIEKSQPAVTTEPNGATADAPSADTVAPIPPPDTGRAWLAMIGASFGLYSSFGYINVVGLYEAYYLHHQLSHYSASTISWITSLQIFILFVGGIFFGRIAEMYGPQKLAAFGTVFTITGIMTTSVCKEYWHFLLAQGICTSIGNSAIYYASLLAATTWFQKKRALALGVVVAGSSLGGTTMPFIFTKLQPRIGFPQTVRAIGYLMIGVCVICTLLVSSRFPPNKKLRKEFFNLREEVLVPYAKPSIILVTLAMFFSFWGLFTAIGYMSTHAIAHGMSEETAYYLVSIYNGSSLIGRILPGFVADKFGSYNMHSICTVICGVFLLAMWIPAKTNPVIIAFSSCFGVISGATVSLFPALVASITPPTEVGRRMGVVSFFYSFSSLTAMPIAGQILHSDNDNFTGLQVWAGVTMLVGGFCVFASKMCIEGKTWRSKF</sequence>
<keyword evidence="4" id="KW-0812">Transmembrane</keyword>
<reference evidence="6 7" key="1">
    <citation type="submission" date="2018-07" db="EMBL/GenBank/DDBJ databases">
        <title>Draft Genome Assemblies for Five Robust Yarrowia lipolytica Strains Exhibiting High Lipid Production and Pentose Sugar Utilization and Sugar Alcohol Secretion from Undetoxified Lignocellulosic Biomass Hydrolysates.</title>
        <authorList>
            <consortium name="DOE Joint Genome Institute"/>
            <person name="Walker C."/>
            <person name="Ryu S."/>
            <person name="Na H."/>
            <person name="Zane M."/>
            <person name="LaButti K."/>
            <person name="Lipzen A."/>
            <person name="Haridas S."/>
            <person name="Barry K."/>
            <person name="Grigoriev I.V."/>
            <person name="Quarterman J."/>
            <person name="Slininger P."/>
            <person name="Dien B."/>
            <person name="Trinh C.T."/>
        </authorList>
    </citation>
    <scope>NUCLEOTIDE SEQUENCE [LARGE SCALE GENOMIC DNA]</scope>
    <source>
        <strain evidence="6 7">YB392</strain>
    </source>
</reference>
<dbReference type="InterPro" id="IPR036259">
    <property type="entry name" value="MFS_trans_sf"/>
</dbReference>
<feature type="compositionally biased region" description="Basic and acidic residues" evidence="3">
    <location>
        <begin position="9"/>
        <end position="20"/>
    </location>
</feature>
<keyword evidence="4" id="KW-0472">Membrane</keyword>
<name>A0A371C1E9_YARLL</name>
<feature type="domain" description="Major facilitator superfamily (MFS) profile" evidence="5">
    <location>
        <begin position="284"/>
        <end position="473"/>
    </location>
</feature>